<dbReference type="AlphaFoldDB" id="A0A378JNE2"/>
<keyword evidence="5" id="KW-0460">Magnesium</keyword>
<dbReference type="EMBL" id="UGOD01000001">
    <property type="protein sequence ID" value="STX52597.1"/>
    <property type="molecule type" value="Genomic_DNA"/>
</dbReference>
<organism evidence="7 8">
    <name type="scientific">Legionella busanensis</name>
    <dbReference type="NCBI Taxonomy" id="190655"/>
    <lineage>
        <taxon>Bacteria</taxon>
        <taxon>Pseudomonadati</taxon>
        <taxon>Pseudomonadota</taxon>
        <taxon>Gammaproteobacteria</taxon>
        <taxon>Legionellales</taxon>
        <taxon>Legionellaceae</taxon>
        <taxon>Legionella</taxon>
    </lineage>
</organism>
<dbReference type="OrthoDB" id="9805316at2"/>
<dbReference type="InterPro" id="IPR033749">
    <property type="entry name" value="Polyprenyl_synt_CS"/>
</dbReference>
<evidence type="ECO:0000256" key="1">
    <source>
        <dbReference type="ARBA" id="ARBA00001946"/>
    </source>
</evidence>
<comment type="similarity">
    <text evidence="2 6">Belongs to the FPP/GGPP synthase family.</text>
</comment>
<dbReference type="GO" id="GO:0106350">
    <property type="term" value="F:all-trans-octaprenyl-diphosphate synthase activity"/>
    <property type="evidence" value="ECO:0007669"/>
    <property type="project" value="UniProtKB-EC"/>
</dbReference>
<proteinExistence type="inferred from homology"/>
<keyword evidence="8" id="KW-1185">Reference proteome</keyword>
<dbReference type="Gene3D" id="1.10.600.10">
    <property type="entry name" value="Farnesyl Diphosphate Synthase"/>
    <property type="match status" value="1"/>
</dbReference>
<dbReference type="RefSeq" id="WP_115332143.1">
    <property type="nucleotide sequence ID" value="NZ_CAAAHP010000003.1"/>
</dbReference>
<dbReference type="Pfam" id="PF00348">
    <property type="entry name" value="polyprenyl_synt"/>
    <property type="match status" value="1"/>
</dbReference>
<evidence type="ECO:0000256" key="3">
    <source>
        <dbReference type="ARBA" id="ARBA00022679"/>
    </source>
</evidence>
<dbReference type="PANTHER" id="PTHR12001:SF69">
    <property type="entry name" value="ALL TRANS-POLYPRENYL-DIPHOSPHATE SYNTHASE PDSS1"/>
    <property type="match status" value="1"/>
</dbReference>
<dbReference type="GO" id="GO:0008299">
    <property type="term" value="P:isoprenoid biosynthetic process"/>
    <property type="evidence" value="ECO:0007669"/>
    <property type="project" value="InterPro"/>
</dbReference>
<reference evidence="7 8" key="1">
    <citation type="submission" date="2018-06" db="EMBL/GenBank/DDBJ databases">
        <authorList>
            <consortium name="Pathogen Informatics"/>
            <person name="Doyle S."/>
        </authorList>
    </citation>
    <scope>NUCLEOTIDE SEQUENCE [LARGE SCALE GENOMIC DNA]</scope>
    <source>
        <strain evidence="7 8">NCTC13316</strain>
    </source>
</reference>
<dbReference type="SUPFAM" id="SSF48576">
    <property type="entry name" value="Terpenoid synthases"/>
    <property type="match status" value="1"/>
</dbReference>
<evidence type="ECO:0000256" key="4">
    <source>
        <dbReference type="ARBA" id="ARBA00022723"/>
    </source>
</evidence>
<evidence type="ECO:0000313" key="8">
    <source>
        <dbReference type="Proteomes" id="UP000254794"/>
    </source>
</evidence>
<dbReference type="InterPro" id="IPR000092">
    <property type="entry name" value="Polyprenyl_synt"/>
</dbReference>
<dbReference type="CDD" id="cd00685">
    <property type="entry name" value="Trans_IPPS_HT"/>
    <property type="match status" value="1"/>
</dbReference>
<dbReference type="EC" id="2.5.1.90" evidence="7"/>
<evidence type="ECO:0000256" key="6">
    <source>
        <dbReference type="RuleBase" id="RU004466"/>
    </source>
</evidence>
<accession>A0A378JNE2</accession>
<name>A0A378JNE2_9GAMM</name>
<evidence type="ECO:0000313" key="7">
    <source>
        <dbReference type="EMBL" id="STX52597.1"/>
    </source>
</evidence>
<dbReference type="Proteomes" id="UP000254794">
    <property type="component" value="Unassembled WGS sequence"/>
</dbReference>
<keyword evidence="3 6" id="KW-0808">Transferase</keyword>
<dbReference type="InterPro" id="IPR008949">
    <property type="entry name" value="Isoprenoid_synthase_dom_sf"/>
</dbReference>
<comment type="cofactor">
    <cofactor evidence="1">
        <name>Mg(2+)</name>
        <dbReference type="ChEBI" id="CHEBI:18420"/>
    </cofactor>
</comment>
<evidence type="ECO:0000256" key="5">
    <source>
        <dbReference type="ARBA" id="ARBA00022842"/>
    </source>
</evidence>
<gene>
    <name evidence="7" type="primary">ispB-2</name>
    <name evidence="7" type="ORF">NCTC13316_02718</name>
</gene>
<keyword evidence="4" id="KW-0479">Metal-binding</keyword>
<dbReference type="PROSITE" id="PS00723">
    <property type="entry name" value="POLYPRENYL_SYNTHASE_1"/>
    <property type="match status" value="1"/>
</dbReference>
<evidence type="ECO:0000256" key="2">
    <source>
        <dbReference type="ARBA" id="ARBA00006706"/>
    </source>
</evidence>
<dbReference type="SFLD" id="SFLDS00005">
    <property type="entry name" value="Isoprenoid_Synthase_Type_I"/>
    <property type="match status" value="1"/>
</dbReference>
<dbReference type="EC" id="2.5.1.-" evidence="7"/>
<dbReference type="PANTHER" id="PTHR12001">
    <property type="entry name" value="GERANYLGERANYL PYROPHOSPHATE SYNTHASE"/>
    <property type="match status" value="1"/>
</dbReference>
<protein>
    <submittedName>
        <fullName evidence="7">Octaprenyl-diphosphate synthase</fullName>
        <ecNumber evidence="7">2.5.1.-</ecNumber>
        <ecNumber evidence="7">2.5.1.90</ecNumber>
    </submittedName>
</protein>
<sequence>MGIDAIRLLVGDDLNAVNDLILEKIQSPVKLMNDIAEYVIQGGGKRIRCLLVLLVSRACNYLGKEHIILAAMVEFFHTATLLHDDVLDVSTLRRGRKTANTLWGNKASILAGDFLFIKHLELMVELGDIRIIQLLISIAPQIGNGEIQQFSSVYRADISVEEYFDSIRAKTALLFAVASKLGALISKTDNKTQQGLYNYGLQLGTAFQLIDDAMDYCSEAEIMGKNIGDDLASGKATLPLIYALQQGNQSQQKIIKQSIEQGSLELLPQILEILDETGAIKYTFNLAALKVESAISSLNMLPNSNYKEALQELAQYVLERKN</sequence>
<dbReference type="GO" id="GO:0046872">
    <property type="term" value="F:metal ion binding"/>
    <property type="evidence" value="ECO:0007669"/>
    <property type="project" value="UniProtKB-KW"/>
</dbReference>